<dbReference type="InterPro" id="IPR036849">
    <property type="entry name" value="Enolase-like_C_sf"/>
</dbReference>
<name>A0ABP7FQV4_9ACTN</name>
<keyword evidence="5" id="KW-0058">Aromatic hydrocarbons catabolism</keyword>
<sequence>MPTRRPHRFATHSIEHQTYLVVQVRTDSGRTGVGEGVSPGGPWWSGESVEGQQQIIEHHLAPALVGRDCLDLHGTIAAMDRTAYGNDFAKAALEMALIDVIGQARDVPAYVLLGGAAARDQIPVRWALPATGGAEVAQEATRRLAEGCSALKIKMGALPPDEDIRRLALLVDKIGADVDYLADPNGVWDFRTATWAIKELEAIGIRTLEQPIDRADLHGMAALGRRSTAIQLLADEAVCRPGDAITAVASRACDAVSIKPGKAGGLLRGATVASIVTAAGLACYGGSALETSIGTAAAAHLFAALPALPLGCELIGPLLLTDDITTTPVRYTDHCLHVPQGPGLGVEIDEDKIARYARRGS</sequence>
<keyword evidence="4" id="KW-0479">Metal-binding</keyword>
<keyword evidence="6" id="KW-0464">Manganese</keyword>
<accession>A0ABP7FQV4</accession>
<dbReference type="PANTHER" id="PTHR48073">
    <property type="entry name" value="O-SUCCINYLBENZOATE SYNTHASE-RELATED"/>
    <property type="match status" value="1"/>
</dbReference>
<dbReference type="InterPro" id="IPR029065">
    <property type="entry name" value="Enolase_C-like"/>
</dbReference>
<dbReference type="SUPFAM" id="SSF51604">
    <property type="entry name" value="Enolase C-terminal domain-like"/>
    <property type="match status" value="1"/>
</dbReference>
<dbReference type="SFLD" id="SFLDF00009">
    <property type="entry name" value="o-succinylbenzoate_synthase"/>
    <property type="match status" value="1"/>
</dbReference>
<comment type="pathway">
    <text evidence="2">Aromatic compound metabolism.</text>
</comment>
<evidence type="ECO:0000256" key="1">
    <source>
        <dbReference type="ARBA" id="ARBA00001936"/>
    </source>
</evidence>
<gene>
    <name evidence="9" type="ORF">GCM10022402_22190</name>
</gene>
<reference evidence="10" key="1">
    <citation type="journal article" date="2019" name="Int. J. Syst. Evol. Microbiol.">
        <title>The Global Catalogue of Microorganisms (GCM) 10K type strain sequencing project: providing services to taxonomists for standard genome sequencing and annotation.</title>
        <authorList>
            <consortium name="The Broad Institute Genomics Platform"/>
            <consortium name="The Broad Institute Genome Sequencing Center for Infectious Disease"/>
            <person name="Wu L."/>
            <person name="Ma J."/>
        </authorList>
    </citation>
    <scope>NUCLEOTIDE SEQUENCE [LARGE SCALE GENOMIC DNA]</scope>
    <source>
        <strain evidence="10">JCM 17137</strain>
    </source>
</reference>
<dbReference type="Pfam" id="PF13378">
    <property type="entry name" value="MR_MLE_C"/>
    <property type="match status" value="1"/>
</dbReference>
<organism evidence="9 10">
    <name type="scientific">Salinactinospora qingdaonensis</name>
    <dbReference type="NCBI Taxonomy" id="702744"/>
    <lineage>
        <taxon>Bacteria</taxon>
        <taxon>Bacillati</taxon>
        <taxon>Actinomycetota</taxon>
        <taxon>Actinomycetes</taxon>
        <taxon>Streptosporangiales</taxon>
        <taxon>Nocardiopsidaceae</taxon>
        <taxon>Salinactinospora</taxon>
    </lineage>
</organism>
<dbReference type="NCBIfam" id="TIGR02534">
    <property type="entry name" value="mucon_cyclo"/>
    <property type="match status" value="1"/>
</dbReference>
<dbReference type="InterPro" id="IPR013341">
    <property type="entry name" value="Mandelate_racemase_N_dom"/>
</dbReference>
<dbReference type="InterPro" id="IPR013342">
    <property type="entry name" value="Mandelate_racemase_C"/>
</dbReference>
<dbReference type="SMART" id="SM00922">
    <property type="entry name" value="MR_MLE"/>
    <property type="match status" value="1"/>
</dbReference>
<evidence type="ECO:0000256" key="4">
    <source>
        <dbReference type="ARBA" id="ARBA00022723"/>
    </source>
</evidence>
<evidence type="ECO:0000313" key="10">
    <source>
        <dbReference type="Proteomes" id="UP001500908"/>
    </source>
</evidence>
<comment type="caution">
    <text evidence="9">The sequence shown here is derived from an EMBL/GenBank/DDBJ whole genome shotgun (WGS) entry which is preliminary data.</text>
</comment>
<feature type="domain" description="Mandelate racemase/muconate lactonizing enzyme C-terminal" evidence="8">
    <location>
        <begin position="133"/>
        <end position="230"/>
    </location>
</feature>
<evidence type="ECO:0000256" key="5">
    <source>
        <dbReference type="ARBA" id="ARBA00022797"/>
    </source>
</evidence>
<dbReference type="Pfam" id="PF02746">
    <property type="entry name" value="MR_MLE_N"/>
    <property type="match status" value="1"/>
</dbReference>
<dbReference type="SFLD" id="SFLDG00180">
    <property type="entry name" value="muconate_cycloisomerase"/>
    <property type="match status" value="1"/>
</dbReference>
<dbReference type="Gene3D" id="3.30.390.10">
    <property type="entry name" value="Enolase-like, N-terminal domain"/>
    <property type="match status" value="1"/>
</dbReference>
<evidence type="ECO:0000256" key="3">
    <source>
        <dbReference type="ARBA" id="ARBA00008031"/>
    </source>
</evidence>
<evidence type="ECO:0000256" key="7">
    <source>
        <dbReference type="ARBA" id="ARBA00023235"/>
    </source>
</evidence>
<dbReference type="SUPFAM" id="SSF54826">
    <property type="entry name" value="Enolase N-terminal domain-like"/>
    <property type="match status" value="1"/>
</dbReference>
<evidence type="ECO:0000259" key="8">
    <source>
        <dbReference type="SMART" id="SM00922"/>
    </source>
</evidence>
<proteinExistence type="inferred from homology"/>
<dbReference type="Proteomes" id="UP001500908">
    <property type="component" value="Unassembled WGS sequence"/>
</dbReference>
<protein>
    <submittedName>
        <fullName evidence="9">Muconate/chloromuconate family cycloisomerase</fullName>
    </submittedName>
</protein>
<evidence type="ECO:0000313" key="9">
    <source>
        <dbReference type="EMBL" id="GAA3742014.1"/>
    </source>
</evidence>
<dbReference type="EMBL" id="BAABDD010000008">
    <property type="protein sequence ID" value="GAA3742014.1"/>
    <property type="molecule type" value="Genomic_DNA"/>
</dbReference>
<dbReference type="SFLD" id="SFLDS00001">
    <property type="entry name" value="Enolase"/>
    <property type="match status" value="1"/>
</dbReference>
<evidence type="ECO:0000256" key="6">
    <source>
        <dbReference type="ARBA" id="ARBA00023211"/>
    </source>
</evidence>
<keyword evidence="10" id="KW-1185">Reference proteome</keyword>
<evidence type="ECO:0000256" key="2">
    <source>
        <dbReference type="ARBA" id="ARBA00005211"/>
    </source>
</evidence>
<dbReference type="InterPro" id="IPR029017">
    <property type="entry name" value="Enolase-like_N"/>
</dbReference>
<dbReference type="InterPro" id="IPR013370">
    <property type="entry name" value="Chloromuconate_cycloisomerase"/>
</dbReference>
<comment type="similarity">
    <text evidence="3">Belongs to the mandelate racemase/muconate lactonizing enzyme family.</text>
</comment>
<dbReference type="PANTHER" id="PTHR48073:SF2">
    <property type="entry name" value="O-SUCCINYLBENZOATE SYNTHASE"/>
    <property type="match status" value="1"/>
</dbReference>
<keyword evidence="7" id="KW-0413">Isomerase</keyword>
<comment type="cofactor">
    <cofactor evidence="1">
        <name>Mn(2+)</name>
        <dbReference type="ChEBI" id="CHEBI:29035"/>
    </cofactor>
</comment>
<dbReference type="Gene3D" id="3.20.20.120">
    <property type="entry name" value="Enolase-like C-terminal domain"/>
    <property type="match status" value="1"/>
</dbReference>